<evidence type="ECO:0000256" key="9">
    <source>
        <dbReference type="ARBA" id="ARBA00023159"/>
    </source>
</evidence>
<dbReference type="Pfam" id="PF04023">
    <property type="entry name" value="FeoA"/>
    <property type="match status" value="1"/>
</dbReference>
<keyword evidence="4" id="KW-0963">Cytoplasm</keyword>
<evidence type="ECO:0000256" key="3">
    <source>
        <dbReference type="ARBA" id="ARBA00011738"/>
    </source>
</evidence>
<dbReference type="InterPro" id="IPR036390">
    <property type="entry name" value="WH_DNA-bd_sf"/>
</dbReference>
<organism evidence="14">
    <name type="scientific">marine metagenome</name>
    <dbReference type="NCBI Taxonomy" id="408172"/>
    <lineage>
        <taxon>unclassified sequences</taxon>
        <taxon>metagenomes</taxon>
        <taxon>ecological metagenomes</taxon>
    </lineage>
</organism>
<dbReference type="InterPro" id="IPR036388">
    <property type="entry name" value="WH-like_DNA-bd_sf"/>
</dbReference>
<comment type="subcellular location">
    <subcellularLocation>
        <location evidence="1">Cytoplasm</location>
    </subcellularLocation>
</comment>
<keyword evidence="5" id="KW-0678">Repressor</keyword>
<evidence type="ECO:0000256" key="1">
    <source>
        <dbReference type="ARBA" id="ARBA00004496"/>
    </source>
</evidence>
<dbReference type="InterPro" id="IPR038157">
    <property type="entry name" value="FeoA_core_dom"/>
</dbReference>
<dbReference type="InterPro" id="IPR001367">
    <property type="entry name" value="Fe_dep_repressor"/>
</dbReference>
<dbReference type="SUPFAM" id="SSF47979">
    <property type="entry name" value="Iron-dependent repressor protein, dimerization domain"/>
    <property type="match status" value="1"/>
</dbReference>
<dbReference type="InterPro" id="IPR022689">
    <property type="entry name" value="Iron_dep_repressor"/>
</dbReference>
<evidence type="ECO:0000259" key="13">
    <source>
        <dbReference type="PROSITE" id="PS50944"/>
    </source>
</evidence>
<dbReference type="InterPro" id="IPR022687">
    <property type="entry name" value="HTH_DTXR"/>
</dbReference>
<comment type="subunit">
    <text evidence="3">Homodimer.</text>
</comment>
<keyword evidence="8" id="KW-0238">DNA-binding</keyword>
<evidence type="ECO:0000256" key="10">
    <source>
        <dbReference type="ARBA" id="ARBA00023163"/>
    </source>
</evidence>
<dbReference type="GO" id="GO:0003700">
    <property type="term" value="F:DNA-binding transcription factor activity"/>
    <property type="evidence" value="ECO:0007669"/>
    <property type="project" value="InterPro"/>
</dbReference>
<evidence type="ECO:0000256" key="8">
    <source>
        <dbReference type="ARBA" id="ARBA00023125"/>
    </source>
</evidence>
<dbReference type="InterPro" id="IPR050536">
    <property type="entry name" value="DtxR_MntR_Metal-Reg"/>
</dbReference>
<proteinExistence type="inferred from homology"/>
<dbReference type="Gene3D" id="1.10.10.10">
    <property type="entry name" value="Winged helix-like DNA-binding domain superfamily/Winged helix DNA-binding domain"/>
    <property type="match status" value="1"/>
</dbReference>
<dbReference type="InterPro" id="IPR007167">
    <property type="entry name" value="Fe-transptr_FeoA-like"/>
</dbReference>
<dbReference type="SUPFAM" id="SSF46785">
    <property type="entry name" value="Winged helix' DNA-binding domain"/>
    <property type="match status" value="1"/>
</dbReference>
<sequence>MLSEAVQDYLKVIYKLSRAPEAAAMVSTTLIAERMEVSAASATNMIKKLAELRLLEHRPYQGVELTPSGVKMALEIVRHHRLLELYLRQALGYNWDTVDAEAERLEHAISEDFEDRIDEALGFPTVGAHGEPIPTKDGNIAEPEYSRLADLREGQRACIRQVSDRDPELLRYLDRSGLVLGTRIRISEKAPFRGPIRL</sequence>
<evidence type="ECO:0000256" key="2">
    <source>
        <dbReference type="ARBA" id="ARBA00007871"/>
    </source>
</evidence>
<evidence type="ECO:0000256" key="12">
    <source>
        <dbReference type="ARBA" id="ARBA00032593"/>
    </source>
</evidence>
<dbReference type="Gene3D" id="1.10.60.10">
    <property type="entry name" value="Iron dependent repressor, metal binding and dimerisation domain"/>
    <property type="match status" value="1"/>
</dbReference>
<gene>
    <name evidence="14" type="ORF">METZ01_LOCUS286910</name>
</gene>
<reference evidence="14" key="1">
    <citation type="submission" date="2018-05" db="EMBL/GenBank/DDBJ databases">
        <authorList>
            <person name="Lanie J.A."/>
            <person name="Ng W.-L."/>
            <person name="Kazmierczak K.M."/>
            <person name="Andrzejewski T.M."/>
            <person name="Davidsen T.M."/>
            <person name="Wayne K.J."/>
            <person name="Tettelin H."/>
            <person name="Glass J.I."/>
            <person name="Rusch D."/>
            <person name="Podicherti R."/>
            <person name="Tsui H.-C.T."/>
            <person name="Winkler M.E."/>
        </authorList>
    </citation>
    <scope>NUCLEOTIDE SEQUENCE</scope>
</reference>
<evidence type="ECO:0000313" key="14">
    <source>
        <dbReference type="EMBL" id="SVC34056.1"/>
    </source>
</evidence>
<evidence type="ECO:0000256" key="5">
    <source>
        <dbReference type="ARBA" id="ARBA00022491"/>
    </source>
</evidence>
<name>A0A382LBH8_9ZZZZ</name>
<keyword evidence="7" id="KW-0805">Transcription regulation</keyword>
<dbReference type="PANTHER" id="PTHR33238:SF11">
    <property type="entry name" value="TRANSCRIPTIONAL REGULATOR MNTR"/>
    <property type="match status" value="1"/>
</dbReference>
<dbReference type="SUPFAM" id="SSF50037">
    <property type="entry name" value="C-terminal domain of transcriptional repressors"/>
    <property type="match status" value="1"/>
</dbReference>
<comment type="similarity">
    <text evidence="2">Belongs to the DtxR/MntR family.</text>
</comment>
<evidence type="ECO:0000256" key="6">
    <source>
        <dbReference type="ARBA" id="ARBA00023004"/>
    </source>
</evidence>
<keyword evidence="10" id="KW-0804">Transcription</keyword>
<dbReference type="Gene3D" id="2.30.30.90">
    <property type="match status" value="1"/>
</dbReference>
<dbReference type="SMART" id="SM00529">
    <property type="entry name" value="HTH_DTXR"/>
    <property type="match status" value="1"/>
</dbReference>
<accession>A0A382LBH8</accession>
<dbReference type="GO" id="GO:0046983">
    <property type="term" value="F:protein dimerization activity"/>
    <property type="evidence" value="ECO:0007669"/>
    <property type="project" value="InterPro"/>
</dbReference>
<dbReference type="InterPro" id="IPR008988">
    <property type="entry name" value="Transcriptional_repressor_C"/>
</dbReference>
<evidence type="ECO:0000256" key="7">
    <source>
        <dbReference type="ARBA" id="ARBA00023015"/>
    </source>
</evidence>
<dbReference type="GO" id="GO:0005737">
    <property type="term" value="C:cytoplasm"/>
    <property type="evidence" value="ECO:0007669"/>
    <property type="project" value="UniProtKB-SubCell"/>
</dbReference>
<dbReference type="GO" id="GO:0003677">
    <property type="term" value="F:DNA binding"/>
    <property type="evidence" value="ECO:0007669"/>
    <property type="project" value="UniProtKB-KW"/>
</dbReference>
<dbReference type="AlphaFoldDB" id="A0A382LBH8"/>
<keyword evidence="9" id="KW-0010">Activator</keyword>
<protein>
    <recommendedName>
        <fullName evidence="12">Manganese transport regulator</fullName>
    </recommendedName>
</protein>
<feature type="non-terminal residue" evidence="14">
    <location>
        <position position="198"/>
    </location>
</feature>
<keyword evidence="11" id="KW-0464">Manganese</keyword>
<dbReference type="EMBL" id="UINC01086001">
    <property type="protein sequence ID" value="SVC34056.1"/>
    <property type="molecule type" value="Genomic_DNA"/>
</dbReference>
<dbReference type="Pfam" id="PF01325">
    <property type="entry name" value="Fe_dep_repress"/>
    <property type="match status" value="1"/>
</dbReference>
<dbReference type="InterPro" id="IPR036421">
    <property type="entry name" value="Fe_dep_repressor_sf"/>
</dbReference>
<dbReference type="GO" id="GO:0046914">
    <property type="term" value="F:transition metal ion binding"/>
    <property type="evidence" value="ECO:0007669"/>
    <property type="project" value="InterPro"/>
</dbReference>
<dbReference type="PANTHER" id="PTHR33238">
    <property type="entry name" value="IRON (METAL) DEPENDENT REPRESSOR, DTXR FAMILY"/>
    <property type="match status" value="1"/>
</dbReference>
<feature type="domain" description="HTH dtxR-type" evidence="13">
    <location>
        <begin position="1"/>
        <end position="66"/>
    </location>
</feature>
<evidence type="ECO:0000256" key="11">
    <source>
        <dbReference type="ARBA" id="ARBA00023211"/>
    </source>
</evidence>
<evidence type="ECO:0000256" key="4">
    <source>
        <dbReference type="ARBA" id="ARBA00022490"/>
    </source>
</evidence>
<keyword evidence="6" id="KW-0408">Iron</keyword>
<dbReference type="PROSITE" id="PS50944">
    <property type="entry name" value="HTH_DTXR"/>
    <property type="match status" value="1"/>
</dbReference>
<dbReference type="Pfam" id="PF02742">
    <property type="entry name" value="Fe_dep_repr_C"/>
    <property type="match status" value="1"/>
</dbReference>